<protein>
    <submittedName>
        <fullName evidence="1">Uncharacterized protein</fullName>
    </submittedName>
</protein>
<evidence type="ECO:0000313" key="1">
    <source>
        <dbReference type="EMBL" id="OYS94090.1"/>
    </source>
</evidence>
<organism evidence="1 2">
    <name type="scientific">Limosilactobacillus reuteri</name>
    <name type="common">Lactobacillus reuteri</name>
    <dbReference type="NCBI Taxonomy" id="1598"/>
    <lineage>
        <taxon>Bacteria</taxon>
        <taxon>Bacillati</taxon>
        <taxon>Bacillota</taxon>
        <taxon>Bacilli</taxon>
        <taxon>Lactobacillales</taxon>
        <taxon>Lactobacillaceae</taxon>
        <taxon>Limosilactobacillus</taxon>
    </lineage>
</organism>
<reference evidence="1 2" key="2">
    <citation type="submission" date="2017-09" db="EMBL/GenBank/DDBJ databases">
        <title>Tripartite evolution among Lactobacillus johnsonii, Lactobacillus taiwanensis, Lactobacillus reuteri and their rodent host.</title>
        <authorList>
            <person name="Wang T."/>
            <person name="Knowles S."/>
            <person name="Cheng C."/>
        </authorList>
    </citation>
    <scope>NUCLEOTIDE SEQUENCE [LARGE SCALE GENOMIC DNA]</scope>
    <source>
        <strain evidence="1 2">105n</strain>
    </source>
</reference>
<dbReference type="AlphaFoldDB" id="A0AB73PGG7"/>
<reference evidence="1 2" key="1">
    <citation type="submission" date="2017-05" db="EMBL/GenBank/DDBJ databases">
        <authorList>
            <person name="Lin X.B."/>
            <person name="Stothard P."/>
            <person name="Tasseva G."/>
            <person name="Walter J."/>
        </authorList>
    </citation>
    <scope>NUCLEOTIDE SEQUENCE [LARGE SCALE GENOMIC DNA]</scope>
    <source>
        <strain evidence="1 2">105n</strain>
    </source>
</reference>
<dbReference type="EMBL" id="NGPX01000019">
    <property type="protein sequence ID" value="OYS94090.1"/>
    <property type="molecule type" value="Genomic_DNA"/>
</dbReference>
<dbReference type="RefSeq" id="WP_094511730.1">
    <property type="nucleotide sequence ID" value="NZ_NGPU01000072.1"/>
</dbReference>
<gene>
    <name evidence="1" type="ORF">CBG15_04955</name>
</gene>
<dbReference type="Proteomes" id="UP000216681">
    <property type="component" value="Unassembled WGS sequence"/>
</dbReference>
<proteinExistence type="predicted"/>
<accession>A0AB73PGG7</accession>
<name>A0AB73PGG7_LIMRT</name>
<comment type="caution">
    <text evidence="1">The sequence shown here is derived from an EMBL/GenBank/DDBJ whole genome shotgun (WGS) entry which is preliminary data.</text>
</comment>
<evidence type="ECO:0000313" key="2">
    <source>
        <dbReference type="Proteomes" id="UP000216681"/>
    </source>
</evidence>
<sequence length="68" mass="7721">MERVGEKTLVVLRKTGRIHVLSSVKKFDRSDPLLYVITFEDGGLMAFPKEDLIFLDSSTGYGIKRQCD</sequence>